<dbReference type="SUPFAM" id="SSF48264">
    <property type="entry name" value="Cytochrome P450"/>
    <property type="match status" value="1"/>
</dbReference>
<name>A0A6J7EHL5_9ZZZZ</name>
<dbReference type="PANTHER" id="PTHR46696">
    <property type="entry name" value="P450, PUTATIVE (EUROFUNG)-RELATED"/>
    <property type="match status" value="1"/>
</dbReference>
<sequence>MQLNNYTGPSLDTTINATSSMIWLFAQNPHQWQLLREQPELIPNAIDEVLRLETPVQGFSRYTTESVEVDDVTIPSGSRVLVLYGAANRDDRHFADPTVFDIERHNAGDHLGLGHGRHACPGAHLARLEMRSLLNALLPKVAGFDLVESSLAINNTTRGLATCTVRVIAA</sequence>
<organism evidence="2">
    <name type="scientific">freshwater metagenome</name>
    <dbReference type="NCBI Taxonomy" id="449393"/>
    <lineage>
        <taxon>unclassified sequences</taxon>
        <taxon>metagenomes</taxon>
        <taxon>ecological metagenomes</taxon>
    </lineage>
</organism>
<dbReference type="PANTHER" id="PTHR46696:SF4">
    <property type="entry name" value="BIOTIN BIOSYNTHESIS CYTOCHROME P450"/>
    <property type="match status" value="1"/>
</dbReference>
<protein>
    <submittedName>
        <fullName evidence="2">Unannotated protein</fullName>
    </submittedName>
</protein>
<dbReference type="EMBL" id="CAFBLP010000033">
    <property type="protein sequence ID" value="CAB4880584.1"/>
    <property type="molecule type" value="Genomic_DNA"/>
</dbReference>
<proteinExistence type="inferred from homology"/>
<dbReference type="InterPro" id="IPR036396">
    <property type="entry name" value="Cyt_P450_sf"/>
</dbReference>
<accession>A0A6J7EHL5</accession>
<evidence type="ECO:0000313" key="2">
    <source>
        <dbReference type="EMBL" id="CAB4880584.1"/>
    </source>
</evidence>
<dbReference type="PRINTS" id="PR00359">
    <property type="entry name" value="BP450"/>
</dbReference>
<dbReference type="AlphaFoldDB" id="A0A6J7EHL5"/>
<dbReference type="Pfam" id="PF00067">
    <property type="entry name" value="p450"/>
    <property type="match status" value="1"/>
</dbReference>
<dbReference type="InterPro" id="IPR002397">
    <property type="entry name" value="Cyt_P450_B"/>
</dbReference>
<dbReference type="InterPro" id="IPR001128">
    <property type="entry name" value="Cyt_P450"/>
</dbReference>
<dbReference type="GO" id="GO:0008395">
    <property type="term" value="F:steroid hydroxylase activity"/>
    <property type="evidence" value="ECO:0007669"/>
    <property type="project" value="TreeGrafter"/>
</dbReference>
<gene>
    <name evidence="2" type="ORF">UFOPK3376_01486</name>
</gene>
<dbReference type="GO" id="GO:0005506">
    <property type="term" value="F:iron ion binding"/>
    <property type="evidence" value="ECO:0007669"/>
    <property type="project" value="InterPro"/>
</dbReference>
<dbReference type="GO" id="GO:0006707">
    <property type="term" value="P:cholesterol catabolic process"/>
    <property type="evidence" value="ECO:0007669"/>
    <property type="project" value="TreeGrafter"/>
</dbReference>
<reference evidence="2" key="1">
    <citation type="submission" date="2020-05" db="EMBL/GenBank/DDBJ databases">
        <authorList>
            <person name="Chiriac C."/>
            <person name="Salcher M."/>
            <person name="Ghai R."/>
            <person name="Kavagutti S V."/>
        </authorList>
    </citation>
    <scope>NUCLEOTIDE SEQUENCE</scope>
</reference>
<comment type="similarity">
    <text evidence="1">Belongs to the cytochrome P450 family.</text>
</comment>
<dbReference type="Gene3D" id="1.10.630.10">
    <property type="entry name" value="Cytochrome P450"/>
    <property type="match status" value="1"/>
</dbReference>
<dbReference type="GO" id="GO:0036199">
    <property type="term" value="F:cholest-4-en-3-one 26-monooxygenase activity"/>
    <property type="evidence" value="ECO:0007669"/>
    <property type="project" value="TreeGrafter"/>
</dbReference>
<evidence type="ECO:0000256" key="1">
    <source>
        <dbReference type="ARBA" id="ARBA00010617"/>
    </source>
</evidence>
<dbReference type="GO" id="GO:0020037">
    <property type="term" value="F:heme binding"/>
    <property type="evidence" value="ECO:0007669"/>
    <property type="project" value="InterPro"/>
</dbReference>